<dbReference type="SUPFAM" id="SSF56784">
    <property type="entry name" value="HAD-like"/>
    <property type="match status" value="1"/>
</dbReference>
<dbReference type="Gene3D" id="3.40.1110.10">
    <property type="entry name" value="Calcium-transporting ATPase, cytoplasmic domain N"/>
    <property type="match status" value="1"/>
</dbReference>
<evidence type="ECO:0000256" key="5">
    <source>
        <dbReference type="ARBA" id="ARBA00022741"/>
    </source>
</evidence>
<dbReference type="PANTHER" id="PTHR43294">
    <property type="entry name" value="SODIUM/POTASSIUM-TRANSPORTING ATPASE SUBUNIT ALPHA"/>
    <property type="match status" value="1"/>
</dbReference>
<dbReference type="Pfam" id="PF00122">
    <property type="entry name" value="E1-E2_ATPase"/>
    <property type="match status" value="1"/>
</dbReference>
<dbReference type="SFLD" id="SFLDF00027">
    <property type="entry name" value="p-type_atpase"/>
    <property type="match status" value="1"/>
</dbReference>
<keyword evidence="9 10" id="KW-0472">Membrane</keyword>
<organism evidence="12 13">
    <name type="scientific">Thiocapsa roseopersicina</name>
    <dbReference type="NCBI Taxonomy" id="1058"/>
    <lineage>
        <taxon>Bacteria</taxon>
        <taxon>Pseudomonadati</taxon>
        <taxon>Pseudomonadota</taxon>
        <taxon>Gammaproteobacteria</taxon>
        <taxon>Chromatiales</taxon>
        <taxon>Chromatiaceae</taxon>
        <taxon>Thiocapsa</taxon>
    </lineage>
</organism>
<keyword evidence="13" id="KW-1185">Reference proteome</keyword>
<dbReference type="InterPro" id="IPR004014">
    <property type="entry name" value="ATPase_P-typ_cation-transptr_N"/>
</dbReference>
<keyword evidence="8 10" id="KW-1133">Transmembrane helix</keyword>
<reference evidence="13" key="1">
    <citation type="submission" date="2016-10" db="EMBL/GenBank/DDBJ databases">
        <authorList>
            <person name="Varghese N."/>
            <person name="Submissions S."/>
        </authorList>
    </citation>
    <scope>NUCLEOTIDE SEQUENCE [LARGE SCALE GENOMIC DNA]</scope>
    <source>
        <strain evidence="13">DSM 217</strain>
    </source>
</reference>
<dbReference type="InterPro" id="IPR023214">
    <property type="entry name" value="HAD_sf"/>
</dbReference>
<dbReference type="InterPro" id="IPR001757">
    <property type="entry name" value="P_typ_ATPase"/>
</dbReference>
<sequence length="907" mass="98698">MADGAQIHEVVSERVFDLLRSRPSGLTQSEVAARRAEIGPNRLQPPPRWRWVRVLFKHVVNFFSILLDIASVVCFVAEAIQPGEGMRVLGWALLGVSVLNAVFAFAQEMRAERAMDALRRFLPQRVRVRREGIECTVSAEDLVPGDVMLLEEGDRVAADARLVEADDLLANNAPLTGESRSQPLATRPAKGRLIESSNIAFAGCSLLRGNGTAVTFATGHRTELGKIAALARDVRRPPSPLERETNRMVRVLTLIAVLMALVFFVAGIAAGRSLWVSIVFMLGIIVANVPEGLLPTLTLALSMASLRMARKQVLVKNLEAVESLGAVHTVCTDKTGTLTYNRLVIAALVDPVRGLPIEDPDALRALLEAALIASQVRRARTALHGDPGWSGDPLDVAIAERHRELFRQPDAILVETRRHFPFDLAKRREAGVFADGSQARFAIKGAWESLRPMVNGLVDGEGLTVAVDEPRLLACDTVVHRLSAQGRRVIAVASRVLDRLPDPQAPEESLGRSLVLHGFLALDDPIRPEVPGAVARCQTAGVRVLLITGDHPDTAEAVARACGILRPDEPAEGRILHGAELERLREQQLVARLREGVTVFARTTPEQKMKIVLALKRLGQVVAMTGDGVNDTPALKAADVGIAMGASGTDVAREAADIVLLDDNFASIVAGIEEGRAVFRNMQRFTTYVLASNIPEIVPVLLYILLPIPLALTIVQILAIDLGTDMLPAIGLGRETPERDLMQQPPRRLDERLLSPRLMLTAYLFLGLIQAAWSLSLFFLVLHEGGWRWGQELAQNAPLYHSATGITLASIVLMQIGNVVGRRSLRHSGLDCGLLANPLLLLGIATEILFSWAILYVPAVQSVLHTGPVAPAIYALAWLGIPVLFGLDYARKRLAAHWDRRRAEPIA</sequence>
<feature type="domain" description="Cation-transporting P-type ATPase N-terminal" evidence="11">
    <location>
        <begin position="6"/>
        <end position="79"/>
    </location>
</feature>
<dbReference type="PRINTS" id="PR00119">
    <property type="entry name" value="CATATPASE"/>
</dbReference>
<comment type="subcellular location">
    <subcellularLocation>
        <location evidence="1">Cell membrane</location>
        <topology evidence="1">Multi-pass membrane protein</topology>
    </subcellularLocation>
</comment>
<comment type="similarity">
    <text evidence="2">Belongs to the cation transport ATPase (P-type) (TC 3.A.3) family. Type IIA subfamily.</text>
</comment>
<dbReference type="EMBL" id="FNNZ01000009">
    <property type="protein sequence ID" value="SDW84130.1"/>
    <property type="molecule type" value="Genomic_DNA"/>
</dbReference>
<dbReference type="NCBIfam" id="TIGR01494">
    <property type="entry name" value="ATPase_P-type"/>
    <property type="match status" value="2"/>
</dbReference>
<evidence type="ECO:0000313" key="13">
    <source>
        <dbReference type="Proteomes" id="UP000198816"/>
    </source>
</evidence>
<evidence type="ECO:0000256" key="2">
    <source>
        <dbReference type="ARBA" id="ARBA00005675"/>
    </source>
</evidence>
<dbReference type="PROSITE" id="PS00154">
    <property type="entry name" value="ATPASE_E1_E2"/>
    <property type="match status" value="1"/>
</dbReference>
<feature type="transmembrane region" description="Helical" evidence="10">
    <location>
        <begin position="86"/>
        <end position="106"/>
    </location>
</feature>
<evidence type="ECO:0000256" key="6">
    <source>
        <dbReference type="ARBA" id="ARBA00022840"/>
    </source>
</evidence>
<dbReference type="Pfam" id="PF00689">
    <property type="entry name" value="Cation_ATPase_C"/>
    <property type="match status" value="1"/>
</dbReference>
<dbReference type="GO" id="GO:0015662">
    <property type="term" value="F:P-type ion transporter activity"/>
    <property type="evidence" value="ECO:0007669"/>
    <property type="project" value="UniProtKB-ARBA"/>
</dbReference>
<dbReference type="InterPro" id="IPR059000">
    <property type="entry name" value="ATPase_P-type_domA"/>
</dbReference>
<dbReference type="SUPFAM" id="SSF81665">
    <property type="entry name" value="Calcium ATPase, transmembrane domain M"/>
    <property type="match status" value="1"/>
</dbReference>
<keyword evidence="7" id="KW-1278">Translocase</keyword>
<keyword evidence="6" id="KW-0067">ATP-binding</keyword>
<protein>
    <submittedName>
        <fullName evidence="12">Sodium/potassium-transporting ATPase subunit alpha</fullName>
    </submittedName>
</protein>
<dbReference type="InterPro" id="IPR023299">
    <property type="entry name" value="ATPase_P-typ_cyto_dom_N"/>
</dbReference>
<dbReference type="PANTHER" id="PTHR43294:SF21">
    <property type="entry name" value="CATION TRANSPORTING ATPASE"/>
    <property type="match status" value="1"/>
</dbReference>
<gene>
    <name evidence="12" type="ORF">SAMN05421783_109126</name>
</gene>
<dbReference type="RefSeq" id="WP_093031723.1">
    <property type="nucleotide sequence ID" value="NZ_FNNZ01000009.1"/>
</dbReference>
<dbReference type="GO" id="GO:0005524">
    <property type="term" value="F:ATP binding"/>
    <property type="evidence" value="ECO:0007669"/>
    <property type="project" value="UniProtKB-KW"/>
</dbReference>
<dbReference type="GO" id="GO:0016887">
    <property type="term" value="F:ATP hydrolysis activity"/>
    <property type="evidence" value="ECO:0007669"/>
    <property type="project" value="InterPro"/>
</dbReference>
<dbReference type="InterPro" id="IPR044492">
    <property type="entry name" value="P_typ_ATPase_HD_dom"/>
</dbReference>
<dbReference type="PRINTS" id="PR00120">
    <property type="entry name" value="HATPASE"/>
</dbReference>
<dbReference type="InterPro" id="IPR023298">
    <property type="entry name" value="ATPase_P-typ_TM_dom_sf"/>
</dbReference>
<accession>A0A1H2WU40</accession>
<dbReference type="SUPFAM" id="SSF81653">
    <property type="entry name" value="Calcium ATPase, transduction domain A"/>
    <property type="match status" value="1"/>
</dbReference>
<dbReference type="Gene3D" id="1.20.1110.10">
    <property type="entry name" value="Calcium-transporting ATPase, transmembrane domain"/>
    <property type="match status" value="2"/>
</dbReference>
<keyword evidence="3" id="KW-1003">Cell membrane</keyword>
<evidence type="ECO:0000256" key="7">
    <source>
        <dbReference type="ARBA" id="ARBA00022967"/>
    </source>
</evidence>
<feature type="transmembrane region" description="Helical" evidence="10">
    <location>
        <begin position="275"/>
        <end position="301"/>
    </location>
</feature>
<evidence type="ECO:0000259" key="11">
    <source>
        <dbReference type="SMART" id="SM00831"/>
    </source>
</evidence>
<dbReference type="SUPFAM" id="SSF81660">
    <property type="entry name" value="Metal cation-transporting ATPase, ATP-binding domain N"/>
    <property type="match status" value="1"/>
</dbReference>
<feature type="transmembrane region" description="Helical" evidence="10">
    <location>
        <begin position="251"/>
        <end position="269"/>
    </location>
</feature>
<dbReference type="AlphaFoldDB" id="A0A1H2WU40"/>
<evidence type="ECO:0000256" key="8">
    <source>
        <dbReference type="ARBA" id="ARBA00022989"/>
    </source>
</evidence>
<dbReference type="FunFam" id="3.40.50.1000:FF:000028">
    <property type="entry name" value="Calcium-transporting P-type ATPase, putative"/>
    <property type="match status" value="1"/>
</dbReference>
<dbReference type="OrthoDB" id="9814270at2"/>
<dbReference type="SFLD" id="SFLDS00003">
    <property type="entry name" value="Haloacid_Dehalogenase"/>
    <property type="match status" value="1"/>
</dbReference>
<evidence type="ECO:0000313" key="12">
    <source>
        <dbReference type="EMBL" id="SDW84130.1"/>
    </source>
</evidence>
<dbReference type="InterPro" id="IPR008250">
    <property type="entry name" value="ATPase_P-typ_transduc_dom_A_sf"/>
</dbReference>
<evidence type="ECO:0000256" key="4">
    <source>
        <dbReference type="ARBA" id="ARBA00022692"/>
    </source>
</evidence>
<evidence type="ECO:0000256" key="3">
    <source>
        <dbReference type="ARBA" id="ARBA00022475"/>
    </source>
</evidence>
<dbReference type="SMART" id="SM00831">
    <property type="entry name" value="Cation_ATPase_N"/>
    <property type="match status" value="1"/>
</dbReference>
<dbReference type="InterPro" id="IPR018303">
    <property type="entry name" value="ATPase_P-typ_P_site"/>
</dbReference>
<feature type="transmembrane region" description="Helical" evidence="10">
    <location>
        <begin position="832"/>
        <end position="857"/>
    </location>
</feature>
<dbReference type="InterPro" id="IPR006068">
    <property type="entry name" value="ATPase_P-typ_cation-transptr_C"/>
</dbReference>
<evidence type="ECO:0000256" key="9">
    <source>
        <dbReference type="ARBA" id="ARBA00023136"/>
    </source>
</evidence>
<dbReference type="Gene3D" id="3.40.50.1000">
    <property type="entry name" value="HAD superfamily/HAD-like"/>
    <property type="match status" value="2"/>
</dbReference>
<dbReference type="Pfam" id="PF00690">
    <property type="entry name" value="Cation_ATPase_N"/>
    <property type="match status" value="1"/>
</dbReference>
<evidence type="ECO:0000256" key="1">
    <source>
        <dbReference type="ARBA" id="ARBA00004651"/>
    </source>
</evidence>
<name>A0A1H2WU40_THIRO</name>
<dbReference type="Proteomes" id="UP000198816">
    <property type="component" value="Unassembled WGS sequence"/>
</dbReference>
<feature type="transmembrane region" description="Helical" evidence="10">
    <location>
        <begin position="59"/>
        <end position="80"/>
    </location>
</feature>
<keyword evidence="4 10" id="KW-0812">Transmembrane</keyword>
<feature type="transmembrane region" description="Helical" evidence="10">
    <location>
        <begin position="869"/>
        <end position="890"/>
    </location>
</feature>
<evidence type="ECO:0000256" key="10">
    <source>
        <dbReference type="SAM" id="Phobius"/>
    </source>
</evidence>
<dbReference type="SFLD" id="SFLDG00002">
    <property type="entry name" value="C1.7:_P-type_atpase_like"/>
    <property type="match status" value="1"/>
</dbReference>
<dbReference type="GO" id="GO:0005886">
    <property type="term" value="C:plasma membrane"/>
    <property type="evidence" value="ECO:0007669"/>
    <property type="project" value="UniProtKB-SubCell"/>
</dbReference>
<dbReference type="STRING" id="1058.SAMN05421783_109126"/>
<dbReference type="Gene3D" id="2.70.150.10">
    <property type="entry name" value="Calcium-transporting ATPase, cytoplasmic transduction domain A"/>
    <property type="match status" value="1"/>
</dbReference>
<proteinExistence type="inferred from homology"/>
<dbReference type="Pfam" id="PF00702">
    <property type="entry name" value="Hydrolase"/>
    <property type="match status" value="1"/>
</dbReference>
<feature type="transmembrane region" description="Helical" evidence="10">
    <location>
        <begin position="754"/>
        <end position="779"/>
    </location>
</feature>
<dbReference type="InterPro" id="IPR036412">
    <property type="entry name" value="HAD-like_sf"/>
</dbReference>
<keyword evidence="5" id="KW-0547">Nucleotide-binding</keyword>
<dbReference type="InterPro" id="IPR050510">
    <property type="entry name" value="Cation_transp_ATPase_P-type"/>
</dbReference>